<feature type="region of interest" description="Disordered" evidence="1">
    <location>
        <begin position="13"/>
        <end position="90"/>
    </location>
</feature>
<dbReference type="InterPro" id="IPR011051">
    <property type="entry name" value="RmlC_Cupin_sf"/>
</dbReference>
<evidence type="ECO:0000259" key="2">
    <source>
        <dbReference type="Pfam" id="PF00293"/>
    </source>
</evidence>
<reference evidence="4 5" key="1">
    <citation type="submission" date="2024-03" db="EMBL/GenBank/DDBJ databases">
        <title>Complete genome sequence of the green alga Chloropicon roscoffensis RCC1871.</title>
        <authorList>
            <person name="Lemieux C."/>
            <person name="Pombert J.-F."/>
            <person name="Otis C."/>
            <person name="Turmel M."/>
        </authorList>
    </citation>
    <scope>NUCLEOTIDE SEQUENCE [LARGE SCALE GENOMIC DNA]</scope>
    <source>
        <strain evidence="4 5">RCC1871</strain>
    </source>
</reference>
<evidence type="ECO:0000313" key="4">
    <source>
        <dbReference type="EMBL" id="WZN65806.1"/>
    </source>
</evidence>
<feature type="domain" description="Nudix hydrolase" evidence="2">
    <location>
        <begin position="287"/>
        <end position="389"/>
    </location>
</feature>
<feature type="compositionally biased region" description="Gly residues" evidence="1">
    <location>
        <begin position="31"/>
        <end position="47"/>
    </location>
</feature>
<dbReference type="Pfam" id="PF00293">
    <property type="entry name" value="NUDIX"/>
    <property type="match status" value="1"/>
</dbReference>
<dbReference type="AlphaFoldDB" id="A0AAX4PIY3"/>
<dbReference type="InterPro" id="IPR014710">
    <property type="entry name" value="RmlC-like_jellyroll"/>
</dbReference>
<accession>A0AAX4PIY3</accession>
<feature type="compositionally biased region" description="Low complexity" evidence="1">
    <location>
        <begin position="60"/>
        <end position="79"/>
    </location>
</feature>
<proteinExistence type="predicted"/>
<evidence type="ECO:0000313" key="5">
    <source>
        <dbReference type="Proteomes" id="UP001472866"/>
    </source>
</evidence>
<name>A0AAX4PIY3_9CHLO</name>
<gene>
    <name evidence="4" type="ORF">HKI87_13g73680</name>
</gene>
<dbReference type="Gene3D" id="3.90.79.10">
    <property type="entry name" value="Nucleoside Triphosphate Pyrophosphohydrolase"/>
    <property type="match status" value="1"/>
</dbReference>
<evidence type="ECO:0000259" key="3">
    <source>
        <dbReference type="Pfam" id="PF07883"/>
    </source>
</evidence>
<feature type="domain" description="Cupin type-2" evidence="3">
    <location>
        <begin position="116"/>
        <end position="172"/>
    </location>
</feature>
<organism evidence="4 5">
    <name type="scientific">Chloropicon roscoffensis</name>
    <dbReference type="NCBI Taxonomy" id="1461544"/>
    <lineage>
        <taxon>Eukaryota</taxon>
        <taxon>Viridiplantae</taxon>
        <taxon>Chlorophyta</taxon>
        <taxon>Chloropicophyceae</taxon>
        <taxon>Chloropicales</taxon>
        <taxon>Chloropicaceae</taxon>
        <taxon>Chloropicon</taxon>
    </lineage>
</organism>
<dbReference type="InterPro" id="IPR015797">
    <property type="entry name" value="NUDIX_hydrolase-like_dom_sf"/>
</dbReference>
<dbReference type="InterPro" id="IPR013096">
    <property type="entry name" value="Cupin_2"/>
</dbReference>
<evidence type="ECO:0000256" key="1">
    <source>
        <dbReference type="SAM" id="MobiDB-lite"/>
    </source>
</evidence>
<dbReference type="EMBL" id="CP151513">
    <property type="protein sequence ID" value="WZN65806.1"/>
    <property type="molecule type" value="Genomic_DNA"/>
</dbReference>
<sequence>MSFLKGFLRQHSAAARGASRVPARARQSTGYTGGPRRGGGGRGGGESEGARIQGAEIADSAPTSATRTTTAGTSSSASARSKKPGYTKSCLNVNSQPEGLISLKKALDLDGVAFALVKFAPGQGYTFTHSHDLQEEIYVCHQGRGLIQLGDEVLGMEPGDVVRVSPETRRSVYATPRGGTGYAMRTKQEHFVLHVFGATPSPVEDGNPHYEDIPSWFVEKPGIADRNRMLKERYDRMRVYNSDREGASGHRTTQELHRTKYREELTRNEGGEGGGALPEILVSSLLVDTASKKVLVLDREGGSLGLPSGAAAGDELPEEALSRELAEQLGIEAHPESFESFCFGTTRQNGSDGPATVNLIYTCDDWCGEPRGGNLSWLTYTQLKGKELDPILRQNLAKVKACIRKRATSLQKDK</sequence>
<dbReference type="Proteomes" id="UP001472866">
    <property type="component" value="Chromosome 13"/>
</dbReference>
<protein>
    <recommendedName>
        <fullName evidence="6">Nudix hydrolase domain-containing protein</fullName>
    </recommendedName>
</protein>
<evidence type="ECO:0008006" key="6">
    <source>
        <dbReference type="Google" id="ProtNLM"/>
    </source>
</evidence>
<dbReference type="SUPFAM" id="SSF55811">
    <property type="entry name" value="Nudix"/>
    <property type="match status" value="1"/>
</dbReference>
<dbReference type="InterPro" id="IPR000086">
    <property type="entry name" value="NUDIX_hydrolase_dom"/>
</dbReference>
<dbReference type="Gene3D" id="2.60.120.10">
    <property type="entry name" value="Jelly Rolls"/>
    <property type="match status" value="1"/>
</dbReference>
<dbReference type="SUPFAM" id="SSF51182">
    <property type="entry name" value="RmlC-like cupins"/>
    <property type="match status" value="1"/>
</dbReference>
<dbReference type="Pfam" id="PF07883">
    <property type="entry name" value="Cupin_2"/>
    <property type="match status" value="1"/>
</dbReference>
<keyword evidence="5" id="KW-1185">Reference proteome</keyword>